<comment type="similarity">
    <text evidence="1">Belongs to the AHA1 family.</text>
</comment>
<dbReference type="EMBL" id="CP137640">
    <property type="protein sequence ID" value="WVX83724.1"/>
    <property type="molecule type" value="Genomic_DNA"/>
</dbReference>
<keyword evidence="5" id="KW-1185">Reference proteome</keyword>
<evidence type="ECO:0000313" key="5">
    <source>
        <dbReference type="Proteomes" id="UP001357223"/>
    </source>
</evidence>
<dbReference type="RefSeq" id="WP_338452599.1">
    <property type="nucleotide sequence ID" value="NZ_CP137640.1"/>
</dbReference>
<feature type="domain" description="Activator of Hsp90 ATPase homologue 1/2-like C-terminal" evidence="3">
    <location>
        <begin position="72"/>
        <end position="219"/>
    </location>
</feature>
<protein>
    <submittedName>
        <fullName evidence="4">SRPBCC domain-containing protein</fullName>
    </submittedName>
</protein>
<dbReference type="Proteomes" id="UP001357223">
    <property type="component" value="Chromosome"/>
</dbReference>
<accession>A0ABZ2CIX7</accession>
<dbReference type="Pfam" id="PF08327">
    <property type="entry name" value="AHSA1"/>
    <property type="match status" value="1"/>
</dbReference>
<dbReference type="InterPro" id="IPR013538">
    <property type="entry name" value="ASHA1/2-like_C"/>
</dbReference>
<dbReference type="Gene3D" id="3.30.530.20">
    <property type="match status" value="1"/>
</dbReference>
<feature type="transmembrane region" description="Helical" evidence="2">
    <location>
        <begin position="20"/>
        <end position="42"/>
    </location>
</feature>
<reference evidence="4 5" key="1">
    <citation type="submission" date="2023-10" db="EMBL/GenBank/DDBJ databases">
        <title>Niallia locisalis sp.nov. isolated from a salt pond sample.</title>
        <authorList>
            <person name="Li X.-J."/>
            <person name="Dong L."/>
        </authorList>
    </citation>
    <scope>NUCLEOTIDE SEQUENCE [LARGE SCALE GENOMIC DNA]</scope>
    <source>
        <strain evidence="4 5">DSM 29761</strain>
    </source>
</reference>
<evidence type="ECO:0000256" key="2">
    <source>
        <dbReference type="SAM" id="Phobius"/>
    </source>
</evidence>
<dbReference type="SUPFAM" id="SSF55961">
    <property type="entry name" value="Bet v1-like"/>
    <property type="match status" value="1"/>
</dbReference>
<gene>
    <name evidence="4" type="ORF">R4Z09_12410</name>
</gene>
<name>A0ABZ2CIX7_9BACI</name>
<keyword evidence="2" id="KW-0812">Transmembrane</keyword>
<keyword evidence="2" id="KW-1133">Transmembrane helix</keyword>
<evidence type="ECO:0000313" key="4">
    <source>
        <dbReference type="EMBL" id="WVX83724.1"/>
    </source>
</evidence>
<organism evidence="4 5">
    <name type="scientific">Niallia oryzisoli</name>
    <dbReference type="NCBI Taxonomy" id="1737571"/>
    <lineage>
        <taxon>Bacteria</taxon>
        <taxon>Bacillati</taxon>
        <taxon>Bacillota</taxon>
        <taxon>Bacilli</taxon>
        <taxon>Bacillales</taxon>
        <taxon>Bacillaceae</taxon>
        <taxon>Niallia</taxon>
    </lineage>
</organism>
<dbReference type="InterPro" id="IPR023393">
    <property type="entry name" value="START-like_dom_sf"/>
</dbReference>
<evidence type="ECO:0000259" key="3">
    <source>
        <dbReference type="Pfam" id="PF08327"/>
    </source>
</evidence>
<proteinExistence type="inferred from homology"/>
<sequence length="222" mass="25662">MFNNYPLFLYHHFLWHINLIYIAWIPDFTVVNMLYIALFGGFAKKEKIKRIKTIMMGGITLSTQIKITHTFNAPREIVFKALTESEHLKNWWGPKGWTFEVAKSDFHPGGVFHYSQRPADGNVMWVKFVYSEMIAPEKIVYTSFFSDEEGNSVRAPFDDNWPMEILNTITLTEDGGKTTLTMIVAPVSPTEEESKTFEDSKEMAQEGYSGTFDQLDEYLTKI</sequence>
<evidence type="ECO:0000256" key="1">
    <source>
        <dbReference type="ARBA" id="ARBA00006817"/>
    </source>
</evidence>
<keyword evidence="2" id="KW-0472">Membrane</keyword>